<comment type="caution">
    <text evidence="2">The sequence shown here is derived from an EMBL/GenBank/DDBJ whole genome shotgun (WGS) entry which is preliminary data.</text>
</comment>
<dbReference type="AlphaFoldDB" id="A0A9J5YHJ8"/>
<gene>
    <name evidence="2" type="ORF">H5410_031140</name>
</gene>
<evidence type="ECO:0000313" key="2">
    <source>
        <dbReference type="EMBL" id="KAG5599770.1"/>
    </source>
</evidence>
<feature type="region of interest" description="Disordered" evidence="1">
    <location>
        <begin position="86"/>
        <end position="114"/>
    </location>
</feature>
<evidence type="ECO:0000256" key="1">
    <source>
        <dbReference type="SAM" id="MobiDB-lite"/>
    </source>
</evidence>
<dbReference type="Proteomes" id="UP000824120">
    <property type="component" value="Chromosome 6"/>
</dbReference>
<keyword evidence="3" id="KW-1185">Reference proteome</keyword>
<accession>A0A9J5YHJ8</accession>
<evidence type="ECO:0008006" key="4">
    <source>
        <dbReference type="Google" id="ProtNLM"/>
    </source>
</evidence>
<organism evidence="2 3">
    <name type="scientific">Solanum commersonii</name>
    <name type="common">Commerson's wild potato</name>
    <name type="synonym">Commerson's nightshade</name>
    <dbReference type="NCBI Taxonomy" id="4109"/>
    <lineage>
        <taxon>Eukaryota</taxon>
        <taxon>Viridiplantae</taxon>
        <taxon>Streptophyta</taxon>
        <taxon>Embryophyta</taxon>
        <taxon>Tracheophyta</taxon>
        <taxon>Spermatophyta</taxon>
        <taxon>Magnoliopsida</taxon>
        <taxon>eudicotyledons</taxon>
        <taxon>Gunneridae</taxon>
        <taxon>Pentapetalae</taxon>
        <taxon>asterids</taxon>
        <taxon>lamiids</taxon>
        <taxon>Solanales</taxon>
        <taxon>Solanaceae</taxon>
        <taxon>Solanoideae</taxon>
        <taxon>Solaneae</taxon>
        <taxon>Solanum</taxon>
    </lineage>
</organism>
<dbReference type="EMBL" id="JACXVP010000006">
    <property type="protein sequence ID" value="KAG5599770.1"/>
    <property type="molecule type" value="Genomic_DNA"/>
</dbReference>
<dbReference type="OrthoDB" id="1750494at2759"/>
<protein>
    <recommendedName>
        <fullName evidence="4">Integrase core domain containing protein</fullName>
    </recommendedName>
</protein>
<reference evidence="2 3" key="1">
    <citation type="submission" date="2020-09" db="EMBL/GenBank/DDBJ databases">
        <title>De no assembly of potato wild relative species, Solanum commersonii.</title>
        <authorList>
            <person name="Cho K."/>
        </authorList>
    </citation>
    <scope>NUCLEOTIDE SEQUENCE [LARGE SCALE GENOMIC DNA]</scope>
    <source>
        <strain evidence="2">LZ3.2</strain>
        <tissue evidence="2">Leaf</tissue>
    </source>
</reference>
<proteinExistence type="predicted"/>
<evidence type="ECO:0000313" key="3">
    <source>
        <dbReference type="Proteomes" id="UP000824120"/>
    </source>
</evidence>
<feature type="compositionally biased region" description="Basic and acidic residues" evidence="1">
    <location>
        <begin position="86"/>
        <end position="96"/>
    </location>
</feature>
<name>A0A9J5YHJ8_SOLCO</name>
<feature type="compositionally biased region" description="Basic and acidic residues" evidence="1">
    <location>
        <begin position="103"/>
        <end position="114"/>
    </location>
</feature>
<sequence length="137" mass="15100">MILQEMNSHVSDLCTTIISHSSSIKFLEEKIGQLVALVYANLDDNLETHVYENPKVVVQVSIIVTRSGKTLKDRPMPENIDVQRVDADDKPPKEMGETQIKGVESEPKSNVKEDEITNYDEVVVALVGVGSCTSSKA</sequence>